<proteinExistence type="predicted"/>
<sequence length="171" mass="18791">MTTKNKIKAAARAGQMEAARMLAKDLVRTRNNVTRLYKMQTEMQSLSAQMTEMQTAGTMANAMGDAVKIMVTVSKTMNMPSMRATLMEYQRESAKMGMTQEMMQDTLDDTLGSADEADQTEELVDSVMDELGLETSSRLGAVPSNKVGASSQVTDEVDPSLNARLEHLRRA</sequence>
<dbReference type="EMBL" id="CM020618">
    <property type="protein sequence ID" value="KAK1860891.1"/>
    <property type="molecule type" value="Genomic_DNA"/>
</dbReference>
<organism evidence="1 2">
    <name type="scientific">Pyropia yezoensis</name>
    <name type="common">Susabi-nori</name>
    <name type="synonym">Porphyra yezoensis</name>
    <dbReference type="NCBI Taxonomy" id="2788"/>
    <lineage>
        <taxon>Eukaryota</taxon>
        <taxon>Rhodophyta</taxon>
        <taxon>Bangiophyceae</taxon>
        <taxon>Bangiales</taxon>
        <taxon>Bangiaceae</taxon>
        <taxon>Pyropia</taxon>
    </lineage>
</organism>
<gene>
    <name evidence="1" type="ORF">I4F81_003477</name>
</gene>
<keyword evidence="2" id="KW-1185">Reference proteome</keyword>
<evidence type="ECO:0000313" key="1">
    <source>
        <dbReference type="EMBL" id="KAK1860891.1"/>
    </source>
</evidence>
<dbReference type="Proteomes" id="UP000798662">
    <property type="component" value="Chromosome 1"/>
</dbReference>
<protein>
    <submittedName>
        <fullName evidence="1">Uncharacterized protein</fullName>
    </submittedName>
</protein>
<evidence type="ECO:0000313" key="2">
    <source>
        <dbReference type="Proteomes" id="UP000798662"/>
    </source>
</evidence>
<comment type="caution">
    <text evidence="1">The sequence shown here is derived from an EMBL/GenBank/DDBJ whole genome shotgun (WGS) entry which is preliminary data.</text>
</comment>
<name>A0ACC3BT53_PYRYE</name>
<reference evidence="1" key="1">
    <citation type="submission" date="2019-11" db="EMBL/GenBank/DDBJ databases">
        <title>Nori genome reveals adaptations in red seaweeds to the harsh intertidal environment.</title>
        <authorList>
            <person name="Wang D."/>
            <person name="Mao Y."/>
        </authorList>
    </citation>
    <scope>NUCLEOTIDE SEQUENCE</scope>
    <source>
        <tissue evidence="1">Gametophyte</tissue>
    </source>
</reference>
<accession>A0ACC3BT53</accession>